<comment type="caution">
    <text evidence="3">The sequence shown here is derived from an EMBL/GenBank/DDBJ whole genome shotgun (WGS) entry which is preliminary data.</text>
</comment>
<dbReference type="Proteomes" id="UP000654075">
    <property type="component" value="Unassembled WGS sequence"/>
</dbReference>
<dbReference type="EMBL" id="CAJNNV010020315">
    <property type="protein sequence ID" value="CAE8607054.1"/>
    <property type="molecule type" value="Genomic_DNA"/>
</dbReference>
<dbReference type="PROSITE" id="PS51857">
    <property type="entry name" value="CSD_2"/>
    <property type="match status" value="1"/>
</dbReference>
<reference evidence="3" key="1">
    <citation type="submission" date="2021-02" db="EMBL/GenBank/DDBJ databases">
        <authorList>
            <person name="Dougan E. K."/>
            <person name="Rhodes N."/>
            <person name="Thang M."/>
            <person name="Chan C."/>
        </authorList>
    </citation>
    <scope>NUCLEOTIDE SEQUENCE</scope>
</reference>
<name>A0A813F3I9_POLGL</name>
<feature type="region of interest" description="Disordered" evidence="1">
    <location>
        <begin position="62"/>
        <end position="82"/>
    </location>
</feature>
<keyword evidence="4" id="KW-1185">Reference proteome</keyword>
<sequence length="138" mass="15985">MVPWGVQKPWLKQHHQHQPHQQQQQQQYQQHYINSKFNQYQQFQQQQQHFQQRYSGGAGFAAAGWHQPQRRPPPAIPSGFQVDPNARYIGTVSGYNKWRGFGFIEPAQAGLAPGDKLFVHWKALVSDDRFPSLVPGLQ</sequence>
<gene>
    <name evidence="3" type="ORF">PGLA1383_LOCUS25000</name>
</gene>
<evidence type="ECO:0000313" key="4">
    <source>
        <dbReference type="Proteomes" id="UP000654075"/>
    </source>
</evidence>
<accession>A0A813F3I9</accession>
<feature type="domain" description="CSD" evidence="2">
    <location>
        <begin position="87"/>
        <end position="138"/>
    </location>
</feature>
<dbReference type="GO" id="GO:0003676">
    <property type="term" value="F:nucleic acid binding"/>
    <property type="evidence" value="ECO:0007669"/>
    <property type="project" value="InterPro"/>
</dbReference>
<organism evidence="3 4">
    <name type="scientific">Polarella glacialis</name>
    <name type="common">Dinoflagellate</name>
    <dbReference type="NCBI Taxonomy" id="89957"/>
    <lineage>
        <taxon>Eukaryota</taxon>
        <taxon>Sar</taxon>
        <taxon>Alveolata</taxon>
        <taxon>Dinophyceae</taxon>
        <taxon>Suessiales</taxon>
        <taxon>Suessiaceae</taxon>
        <taxon>Polarella</taxon>
    </lineage>
</organism>
<evidence type="ECO:0000313" key="3">
    <source>
        <dbReference type="EMBL" id="CAE8607054.1"/>
    </source>
</evidence>
<feature type="non-terminal residue" evidence="3">
    <location>
        <position position="1"/>
    </location>
</feature>
<dbReference type="AlphaFoldDB" id="A0A813F3I9"/>
<dbReference type="InterPro" id="IPR002059">
    <property type="entry name" value="CSP_DNA-bd"/>
</dbReference>
<protein>
    <recommendedName>
        <fullName evidence="2">CSD domain-containing protein</fullName>
    </recommendedName>
</protein>
<dbReference type="InterPro" id="IPR012340">
    <property type="entry name" value="NA-bd_OB-fold"/>
</dbReference>
<proteinExistence type="predicted"/>
<feature type="region of interest" description="Disordered" evidence="1">
    <location>
        <begin position="1"/>
        <end position="27"/>
    </location>
</feature>
<dbReference type="SUPFAM" id="SSF50249">
    <property type="entry name" value="Nucleic acid-binding proteins"/>
    <property type="match status" value="1"/>
</dbReference>
<dbReference type="Gene3D" id="2.40.50.140">
    <property type="entry name" value="Nucleic acid-binding proteins"/>
    <property type="match status" value="1"/>
</dbReference>
<evidence type="ECO:0000259" key="2">
    <source>
        <dbReference type="PROSITE" id="PS51857"/>
    </source>
</evidence>
<evidence type="ECO:0000256" key="1">
    <source>
        <dbReference type="SAM" id="MobiDB-lite"/>
    </source>
</evidence>